<organism evidence="1 2">
    <name type="scientific">Nocardioides aquiterrae</name>
    <dbReference type="NCBI Taxonomy" id="203799"/>
    <lineage>
        <taxon>Bacteria</taxon>
        <taxon>Bacillati</taxon>
        <taxon>Actinomycetota</taxon>
        <taxon>Actinomycetes</taxon>
        <taxon>Propionibacteriales</taxon>
        <taxon>Nocardioidaceae</taxon>
        <taxon>Nocardioides</taxon>
    </lineage>
</organism>
<evidence type="ECO:0008006" key="3">
    <source>
        <dbReference type="Google" id="ProtNLM"/>
    </source>
</evidence>
<dbReference type="Proteomes" id="UP001499979">
    <property type="component" value="Unassembled WGS sequence"/>
</dbReference>
<gene>
    <name evidence="1" type="ORF">GCM10009606_33780</name>
</gene>
<dbReference type="RefSeq" id="WP_343908786.1">
    <property type="nucleotide sequence ID" value="NZ_BAAAJE010000018.1"/>
</dbReference>
<reference evidence="1 2" key="1">
    <citation type="journal article" date="2019" name="Int. J. Syst. Evol. Microbiol.">
        <title>The Global Catalogue of Microorganisms (GCM) 10K type strain sequencing project: providing services to taxonomists for standard genome sequencing and annotation.</title>
        <authorList>
            <consortium name="The Broad Institute Genomics Platform"/>
            <consortium name="The Broad Institute Genome Sequencing Center for Infectious Disease"/>
            <person name="Wu L."/>
            <person name="Ma J."/>
        </authorList>
    </citation>
    <scope>NUCLEOTIDE SEQUENCE [LARGE SCALE GENOMIC DNA]</scope>
    <source>
        <strain evidence="1 2">JCM 11813</strain>
    </source>
</reference>
<accession>A0ABN1UHV7</accession>
<dbReference type="EMBL" id="BAAAJE010000018">
    <property type="protein sequence ID" value="GAA1152509.1"/>
    <property type="molecule type" value="Genomic_DNA"/>
</dbReference>
<evidence type="ECO:0000313" key="2">
    <source>
        <dbReference type="Proteomes" id="UP001499979"/>
    </source>
</evidence>
<keyword evidence="2" id="KW-1185">Reference proteome</keyword>
<sequence>MRAYHVSSSLNRASIAEHGLDWERMGLACGIAGSPTPEAEGVFLCREEVEADWFVRLNNTGGPVDVWMIDGIEPESLIDNGSGFEYVRHKIPAASLTLLRGSLDDDGTH</sequence>
<name>A0ABN1UHV7_9ACTN</name>
<evidence type="ECO:0000313" key="1">
    <source>
        <dbReference type="EMBL" id="GAA1152509.1"/>
    </source>
</evidence>
<proteinExistence type="predicted"/>
<comment type="caution">
    <text evidence="1">The sequence shown here is derived from an EMBL/GenBank/DDBJ whole genome shotgun (WGS) entry which is preliminary data.</text>
</comment>
<protein>
    <recommendedName>
        <fullName evidence="3">DUF952 domain-containing protein</fullName>
    </recommendedName>
</protein>